<dbReference type="InterPro" id="IPR000477">
    <property type="entry name" value="RT_dom"/>
</dbReference>
<dbReference type="PANTHER" id="PTHR33050:SF7">
    <property type="entry name" value="RIBONUCLEASE H"/>
    <property type="match status" value="1"/>
</dbReference>
<feature type="domain" description="Reverse transcriptase" evidence="1">
    <location>
        <begin position="83"/>
        <end position="171"/>
    </location>
</feature>
<sequence length="182" mass="21336">GKLLHFLLQWRQLISDSMILESILDYRLSFTRHSPPQVVEPSVRLSESEKSNCFQEIIKLHSKGTIEPVTDCESQFLSTFFLIEKPSGGWRFILNLKILNEFIIAPHFKLEDWKTVIRILSPGDFLASIDLEDAYFFIPIHEDDRKFLRFRFQDRLFQFRALPFGLAFSVVYLDDFLLIGSS</sequence>
<dbReference type="InterPro" id="IPR043502">
    <property type="entry name" value="DNA/RNA_pol_sf"/>
</dbReference>
<dbReference type="PANTHER" id="PTHR33050">
    <property type="entry name" value="REVERSE TRANSCRIPTASE DOMAIN-CONTAINING PROTEIN"/>
    <property type="match status" value="1"/>
</dbReference>
<accession>A0A151XIH3</accession>
<dbReference type="AlphaFoldDB" id="A0A151XIH3"/>
<keyword evidence="3" id="KW-1185">Reference proteome</keyword>
<dbReference type="STRING" id="64791.A0A151XIH3"/>
<protein>
    <submittedName>
        <fullName evidence="2">Gag-Pro-Pol polyprotein</fullName>
    </submittedName>
</protein>
<dbReference type="GO" id="GO:0071897">
    <property type="term" value="P:DNA biosynthetic process"/>
    <property type="evidence" value="ECO:0007669"/>
    <property type="project" value="UniProtKB-ARBA"/>
</dbReference>
<dbReference type="InterPro" id="IPR043128">
    <property type="entry name" value="Rev_trsase/Diguanyl_cyclase"/>
</dbReference>
<name>A0A151XIH3_9HYME</name>
<dbReference type="Gene3D" id="3.30.70.270">
    <property type="match status" value="1"/>
</dbReference>
<evidence type="ECO:0000313" key="2">
    <source>
        <dbReference type="EMBL" id="KYQ60121.1"/>
    </source>
</evidence>
<evidence type="ECO:0000313" key="3">
    <source>
        <dbReference type="Proteomes" id="UP000075809"/>
    </source>
</evidence>
<dbReference type="SUPFAM" id="SSF56672">
    <property type="entry name" value="DNA/RNA polymerases"/>
    <property type="match status" value="1"/>
</dbReference>
<proteinExistence type="predicted"/>
<dbReference type="EMBL" id="KQ982080">
    <property type="protein sequence ID" value="KYQ60121.1"/>
    <property type="molecule type" value="Genomic_DNA"/>
</dbReference>
<dbReference type="Pfam" id="PF00078">
    <property type="entry name" value="RVT_1"/>
    <property type="match status" value="1"/>
</dbReference>
<evidence type="ECO:0000259" key="1">
    <source>
        <dbReference type="Pfam" id="PF00078"/>
    </source>
</evidence>
<reference evidence="2 3" key="1">
    <citation type="submission" date="2015-09" db="EMBL/GenBank/DDBJ databases">
        <title>Trachymyrmex zeteki WGS genome.</title>
        <authorList>
            <person name="Nygaard S."/>
            <person name="Hu H."/>
            <person name="Boomsma J."/>
            <person name="Zhang G."/>
        </authorList>
    </citation>
    <scope>NUCLEOTIDE SEQUENCE [LARGE SCALE GENOMIC DNA]</scope>
    <source>
        <strain evidence="2">Tzet28-1</strain>
        <tissue evidence="2">Whole body</tissue>
    </source>
</reference>
<gene>
    <name evidence="2" type="ORF">ALC60_00527</name>
</gene>
<feature type="non-terminal residue" evidence="2">
    <location>
        <position position="1"/>
    </location>
</feature>
<dbReference type="InterPro" id="IPR052055">
    <property type="entry name" value="Hepadnavirus_pol/RT"/>
</dbReference>
<organism evidence="2 3">
    <name type="scientific">Mycetomoellerius zeteki</name>
    <dbReference type="NCBI Taxonomy" id="64791"/>
    <lineage>
        <taxon>Eukaryota</taxon>
        <taxon>Metazoa</taxon>
        <taxon>Ecdysozoa</taxon>
        <taxon>Arthropoda</taxon>
        <taxon>Hexapoda</taxon>
        <taxon>Insecta</taxon>
        <taxon>Pterygota</taxon>
        <taxon>Neoptera</taxon>
        <taxon>Endopterygota</taxon>
        <taxon>Hymenoptera</taxon>
        <taxon>Apocrita</taxon>
        <taxon>Aculeata</taxon>
        <taxon>Formicoidea</taxon>
        <taxon>Formicidae</taxon>
        <taxon>Myrmicinae</taxon>
        <taxon>Mycetomoellerius</taxon>
    </lineage>
</organism>
<dbReference type="Gene3D" id="3.10.10.10">
    <property type="entry name" value="HIV Type 1 Reverse Transcriptase, subunit A, domain 1"/>
    <property type="match status" value="1"/>
</dbReference>
<dbReference type="Proteomes" id="UP000075809">
    <property type="component" value="Unassembled WGS sequence"/>
</dbReference>